<feature type="region of interest" description="Disordered" evidence="6">
    <location>
        <begin position="404"/>
        <end position="447"/>
    </location>
</feature>
<dbReference type="PANTHER" id="PTHR43289">
    <property type="entry name" value="MITOGEN-ACTIVATED PROTEIN KINASE KINASE KINASE 20-RELATED"/>
    <property type="match status" value="1"/>
</dbReference>
<sequence>MLHGREKIMSEEITKKKFGHYEVVSELGRGGMGVVYKAWEPSLNRHVAIKALGEHLLGDEGLIERFTREAKSMAAINHPNVIQVYFIGMEERQPYFAMEFIEGVSLDDLLRGNHVLTVAHAKEILRQACAGLAVAHERDLVHRDIKPANLMLCDDGTVKVVDFGIAQTREYGDKLTNTGEFVGTPGYLSPEVCTGKDVDARSDIFALGIVFYEMLAGKVPFENESPLGLMLEVVQAEIPDIRAVNKKVDKKTSYILEKMIAKNPEERCQSCLEVIKHLGPSTIEMNLADIKQHAITVKTEKKKSNVSQQVTMPNASAVNTVIPASRKKSNKAVWAVLALVFVAGVGAIGIHEGYIPSPFKADDYQAMTLLGNESEDMQLQDVKLKSKQELAQISDDMNAQITAEQQASENQVTDGNSSDDNQTPHSEVVRSDIVDSTNPNTDNLNIATDATGSMLKQVKTNQQTADSEAINSNPIDVEKINQAQTQITGKTIAAVETTSNNAQPNLEKFVEQQTKPVVIKTIRKPKVVKKDKGVAVLVFGDPAVANPIEKIIESELRRDNIKVLNEQFVPGLAQVMSQGIDLAAIKSKLDAYGGQAMIIANVNHVGQQTLEYYGRQSQLVNAQLDVDSYDLATGDSIGTGYGSELSYTSLNATETAQDAVMEFVDRLKQDLKNKQ</sequence>
<keyword evidence="7" id="KW-1133">Transmembrane helix</keyword>
<evidence type="ECO:0000259" key="8">
    <source>
        <dbReference type="PROSITE" id="PS50011"/>
    </source>
</evidence>
<evidence type="ECO:0000256" key="1">
    <source>
        <dbReference type="ARBA" id="ARBA00022527"/>
    </source>
</evidence>
<dbReference type="GO" id="GO:0005524">
    <property type="term" value="F:ATP binding"/>
    <property type="evidence" value="ECO:0007669"/>
    <property type="project" value="UniProtKB-KW"/>
</dbReference>
<feature type="transmembrane region" description="Helical" evidence="7">
    <location>
        <begin position="332"/>
        <end position="350"/>
    </location>
</feature>
<dbReference type="PROSITE" id="PS00108">
    <property type="entry name" value="PROTEIN_KINASE_ST"/>
    <property type="match status" value="1"/>
</dbReference>
<dbReference type="PROSITE" id="PS50011">
    <property type="entry name" value="PROTEIN_KINASE_DOM"/>
    <property type="match status" value="1"/>
</dbReference>
<evidence type="ECO:0000256" key="7">
    <source>
        <dbReference type="SAM" id="Phobius"/>
    </source>
</evidence>
<evidence type="ECO:0000256" key="2">
    <source>
        <dbReference type="ARBA" id="ARBA00022679"/>
    </source>
</evidence>
<feature type="compositionally biased region" description="Polar residues" evidence="6">
    <location>
        <begin position="434"/>
        <end position="447"/>
    </location>
</feature>
<dbReference type="Gene3D" id="1.10.510.10">
    <property type="entry name" value="Transferase(Phosphotransferase) domain 1"/>
    <property type="match status" value="1"/>
</dbReference>
<dbReference type="EMBL" id="UOFA01000045">
    <property type="protein sequence ID" value="VAW43900.1"/>
    <property type="molecule type" value="Genomic_DNA"/>
</dbReference>
<evidence type="ECO:0000256" key="4">
    <source>
        <dbReference type="ARBA" id="ARBA00022777"/>
    </source>
</evidence>
<evidence type="ECO:0000313" key="9">
    <source>
        <dbReference type="EMBL" id="VAW43900.1"/>
    </source>
</evidence>
<keyword evidence="7" id="KW-0472">Membrane</keyword>
<dbReference type="AlphaFoldDB" id="A0A3B0VU58"/>
<dbReference type="Gene3D" id="3.30.200.20">
    <property type="entry name" value="Phosphorylase Kinase, domain 1"/>
    <property type="match status" value="1"/>
</dbReference>
<dbReference type="InterPro" id="IPR000719">
    <property type="entry name" value="Prot_kinase_dom"/>
</dbReference>
<feature type="compositionally biased region" description="Polar residues" evidence="6">
    <location>
        <begin position="404"/>
        <end position="425"/>
    </location>
</feature>
<keyword evidence="5" id="KW-0067">ATP-binding</keyword>
<dbReference type="FunFam" id="1.10.510.10:FF:000021">
    <property type="entry name" value="Serine/threonine protein kinase"/>
    <property type="match status" value="1"/>
</dbReference>
<feature type="domain" description="Protein kinase" evidence="8">
    <location>
        <begin position="21"/>
        <end position="280"/>
    </location>
</feature>
<dbReference type="InterPro" id="IPR011009">
    <property type="entry name" value="Kinase-like_dom_sf"/>
</dbReference>
<accession>A0A3B0VU58</accession>
<evidence type="ECO:0000256" key="5">
    <source>
        <dbReference type="ARBA" id="ARBA00022840"/>
    </source>
</evidence>
<name>A0A3B0VU58_9ZZZZ</name>
<keyword evidence="3" id="KW-0547">Nucleotide-binding</keyword>
<dbReference type="PANTHER" id="PTHR43289:SF6">
    <property type="entry name" value="SERINE_THREONINE-PROTEIN KINASE NEKL-3"/>
    <property type="match status" value="1"/>
</dbReference>
<reference evidence="9" key="1">
    <citation type="submission" date="2018-06" db="EMBL/GenBank/DDBJ databases">
        <authorList>
            <person name="Zhirakovskaya E."/>
        </authorList>
    </citation>
    <scope>NUCLEOTIDE SEQUENCE</scope>
</reference>
<organism evidence="9">
    <name type="scientific">hydrothermal vent metagenome</name>
    <dbReference type="NCBI Taxonomy" id="652676"/>
    <lineage>
        <taxon>unclassified sequences</taxon>
        <taxon>metagenomes</taxon>
        <taxon>ecological metagenomes</taxon>
    </lineage>
</organism>
<protein>
    <submittedName>
        <fullName evidence="9">Serine/threonine protein kinase PrkC, regulator of stationary phase</fullName>
    </submittedName>
</protein>
<keyword evidence="4 9" id="KW-0418">Kinase</keyword>
<keyword evidence="2" id="KW-0808">Transferase</keyword>
<dbReference type="CDD" id="cd14014">
    <property type="entry name" value="STKc_PknB_like"/>
    <property type="match status" value="1"/>
</dbReference>
<proteinExistence type="predicted"/>
<dbReference type="InterPro" id="IPR008271">
    <property type="entry name" value="Ser/Thr_kinase_AS"/>
</dbReference>
<dbReference type="Pfam" id="PF00069">
    <property type="entry name" value="Pkinase"/>
    <property type="match status" value="1"/>
</dbReference>
<dbReference type="SMART" id="SM00220">
    <property type="entry name" value="S_TKc"/>
    <property type="match status" value="1"/>
</dbReference>
<keyword evidence="7" id="KW-0812">Transmembrane</keyword>
<evidence type="ECO:0000256" key="6">
    <source>
        <dbReference type="SAM" id="MobiDB-lite"/>
    </source>
</evidence>
<dbReference type="PROSITE" id="PS00107">
    <property type="entry name" value="PROTEIN_KINASE_ATP"/>
    <property type="match status" value="1"/>
</dbReference>
<evidence type="ECO:0000256" key="3">
    <source>
        <dbReference type="ARBA" id="ARBA00022741"/>
    </source>
</evidence>
<keyword evidence="1 9" id="KW-0723">Serine/threonine-protein kinase</keyword>
<dbReference type="GO" id="GO:0004674">
    <property type="term" value="F:protein serine/threonine kinase activity"/>
    <property type="evidence" value="ECO:0007669"/>
    <property type="project" value="UniProtKB-KW"/>
</dbReference>
<gene>
    <name evidence="9" type="ORF">MNBD_GAMMA02-795</name>
</gene>
<dbReference type="SUPFAM" id="SSF56112">
    <property type="entry name" value="Protein kinase-like (PK-like)"/>
    <property type="match status" value="1"/>
</dbReference>
<dbReference type="InterPro" id="IPR017441">
    <property type="entry name" value="Protein_kinase_ATP_BS"/>
</dbReference>